<dbReference type="PANTHER" id="PTHR45950">
    <property type="entry name" value="HOMEOBOX-LEUCINE ZIPPER PROTEIN ATHB-14"/>
    <property type="match status" value="1"/>
</dbReference>
<comment type="caution">
    <text evidence="2">The sequence shown here is derived from an EMBL/GenBank/DDBJ whole genome shotgun (WGS) entry which is preliminary data.</text>
</comment>
<accession>A0A830BBS0</accession>
<evidence type="ECO:0000313" key="2">
    <source>
        <dbReference type="EMBL" id="GFP84486.1"/>
    </source>
</evidence>
<dbReference type="GO" id="GO:0003677">
    <property type="term" value="F:DNA binding"/>
    <property type="evidence" value="ECO:0007669"/>
    <property type="project" value="UniProtKB-KW"/>
</dbReference>
<dbReference type="PANTHER" id="PTHR45950:SF7">
    <property type="entry name" value="HOMEOBOX-LEUCINE ZIPPER PROTEIN ATHB-14"/>
    <property type="match status" value="1"/>
</dbReference>
<evidence type="ECO:0000256" key="1">
    <source>
        <dbReference type="SAM" id="MobiDB-lite"/>
    </source>
</evidence>
<proteinExistence type="predicted"/>
<name>A0A830BBS0_9LAMI</name>
<dbReference type="EMBL" id="BMAC01000086">
    <property type="protein sequence ID" value="GFP84486.1"/>
    <property type="molecule type" value="Genomic_DNA"/>
</dbReference>
<reference evidence="2" key="1">
    <citation type="submission" date="2020-07" db="EMBL/GenBank/DDBJ databases">
        <title>Ethylene signaling mediates host invasion by parasitic plants.</title>
        <authorList>
            <person name="Yoshida S."/>
        </authorList>
    </citation>
    <scope>NUCLEOTIDE SEQUENCE</scope>
    <source>
        <strain evidence="2">Okayama</strain>
    </source>
</reference>
<evidence type="ECO:0000313" key="3">
    <source>
        <dbReference type="Proteomes" id="UP000653305"/>
    </source>
</evidence>
<organism evidence="2 3">
    <name type="scientific">Phtheirospermum japonicum</name>
    <dbReference type="NCBI Taxonomy" id="374723"/>
    <lineage>
        <taxon>Eukaryota</taxon>
        <taxon>Viridiplantae</taxon>
        <taxon>Streptophyta</taxon>
        <taxon>Embryophyta</taxon>
        <taxon>Tracheophyta</taxon>
        <taxon>Spermatophyta</taxon>
        <taxon>Magnoliopsida</taxon>
        <taxon>eudicotyledons</taxon>
        <taxon>Gunneridae</taxon>
        <taxon>Pentapetalae</taxon>
        <taxon>asterids</taxon>
        <taxon>lamiids</taxon>
        <taxon>Lamiales</taxon>
        <taxon>Orobanchaceae</taxon>
        <taxon>Orobanchaceae incertae sedis</taxon>
        <taxon>Phtheirospermum</taxon>
    </lineage>
</organism>
<sequence length="488" mass="55624">MGADKGKKQKVGDPEEEKNGTEHIDGDLVLSIERLQEIEDELEKVQWIWKREAPQTTKVNIKLFSKRVIVEQIAEDLKLTGDGVYEEFTNSCFGFLMRFDTQGSCCCTALHFLFTHEVIKADAGPDELWYRVGGRFIRFSKYEYAFVTGLSFGPTTFDPSAEHHPPVSGLYLRYYRGQMLTMDALRSDFTDEVFRESPADALKIWAFEAIPELGNACGVLTSDDVLPRCLRWRWRYSQHWSPVQRSRDSHIEKISMMTSERVTLTRCYCSMPTKPMKFNKKRERTCILTTRASLRDEIPRGSARGLIQKKLPALVQQELPSVIHMALKEFFSHRIRQSLNFYFKIGVLGMNGDYGIAWNETTNVVKTTTYKIKSRTWSMIMVTCISGSRFLLTIAEETLTQFLGKAAGTTVDWVQMIGMKGIATRACILVSLEPTKVAKIYKDRMSWYRDCRCLDVASIIPTGNSVALIGPTDANKAKTTHPGRLVTF</sequence>
<keyword evidence="3" id="KW-1185">Reference proteome</keyword>
<gene>
    <name evidence="2" type="ORF">PHJA_000592500</name>
</gene>
<feature type="region of interest" description="Disordered" evidence="1">
    <location>
        <begin position="1"/>
        <end position="23"/>
    </location>
</feature>
<dbReference type="GO" id="GO:0003700">
    <property type="term" value="F:DNA-binding transcription factor activity"/>
    <property type="evidence" value="ECO:0007669"/>
    <property type="project" value="InterPro"/>
</dbReference>
<dbReference type="AlphaFoldDB" id="A0A830BBS0"/>
<protein>
    <submittedName>
        <fullName evidence="2">Homeobox-leucine zipper protein hox32</fullName>
    </submittedName>
</protein>
<dbReference type="OrthoDB" id="1930729at2759"/>
<keyword evidence="2" id="KW-0371">Homeobox</keyword>
<keyword evidence="2" id="KW-0238">DNA-binding</keyword>
<dbReference type="InterPro" id="IPR044830">
    <property type="entry name" value="HD-Zip_III"/>
</dbReference>
<dbReference type="Proteomes" id="UP000653305">
    <property type="component" value="Unassembled WGS sequence"/>
</dbReference>